<protein>
    <recommendedName>
        <fullName evidence="5">Sulfotransferase</fullName>
    </recommendedName>
</protein>
<evidence type="ECO:0000256" key="1">
    <source>
        <dbReference type="SAM" id="MobiDB-lite"/>
    </source>
</evidence>
<proteinExistence type="predicted"/>
<dbReference type="GO" id="GO:0006790">
    <property type="term" value="P:sulfur compound metabolic process"/>
    <property type="evidence" value="ECO:0007669"/>
    <property type="project" value="TreeGrafter"/>
</dbReference>
<reference evidence="3" key="1">
    <citation type="submission" date="2020-11" db="EMBL/GenBank/DDBJ databases">
        <authorList>
            <person name="Tran Van P."/>
        </authorList>
    </citation>
    <scope>NUCLEOTIDE SEQUENCE</scope>
</reference>
<dbReference type="Pfam" id="PF13469">
    <property type="entry name" value="Sulfotransfer_3"/>
    <property type="match status" value="1"/>
</dbReference>
<keyword evidence="4" id="KW-1185">Reference proteome</keyword>
<dbReference type="OrthoDB" id="6138663at2759"/>
<evidence type="ECO:0008006" key="5">
    <source>
        <dbReference type="Google" id="ProtNLM"/>
    </source>
</evidence>
<dbReference type="InterPro" id="IPR051135">
    <property type="entry name" value="Gal/GlcNAc/GalNAc_ST"/>
</dbReference>
<dbReference type="InterPro" id="IPR027417">
    <property type="entry name" value="P-loop_NTPase"/>
</dbReference>
<evidence type="ECO:0000313" key="4">
    <source>
        <dbReference type="Proteomes" id="UP000677054"/>
    </source>
</evidence>
<gene>
    <name evidence="3" type="ORF">DSTB1V02_LOCUS10246</name>
</gene>
<organism evidence="3">
    <name type="scientific">Darwinula stevensoni</name>
    <dbReference type="NCBI Taxonomy" id="69355"/>
    <lineage>
        <taxon>Eukaryota</taxon>
        <taxon>Metazoa</taxon>
        <taxon>Ecdysozoa</taxon>
        <taxon>Arthropoda</taxon>
        <taxon>Crustacea</taxon>
        <taxon>Oligostraca</taxon>
        <taxon>Ostracoda</taxon>
        <taxon>Podocopa</taxon>
        <taxon>Podocopida</taxon>
        <taxon>Darwinulocopina</taxon>
        <taxon>Darwinuloidea</taxon>
        <taxon>Darwinulidae</taxon>
        <taxon>Darwinula</taxon>
    </lineage>
</organism>
<evidence type="ECO:0000313" key="3">
    <source>
        <dbReference type="EMBL" id="CAD7250473.1"/>
    </source>
</evidence>
<sequence length="408" mass="47286">MDPHEAPSPSISRGRVFESGAPGDGETGEMDSQVPLMNEFSMVNVPHSDFEIPPPEGEVPPAILETQPIGKEQYVFHFIHSLTYYMIFFLFVSSYVGIRRYEGNRIQRELTAEAKEWLERLPTVPRINETRSIFITGFRRSGSSITARILSSHPSAIYFFEPLMSFMDINDEVPFDGDVLKRLIHCKFQGTIPRLSVYRFLASFPLGIFPYKEFLYGMKMEAMNPLQFSRMARNEAFMEQHCSRHSIRVIKEVERFPLHKLAPLLKEVEDMRVVHLWRDPLSIWKSRLDEYWCCGSCRNLTHVCSVVSKELREGSDFSKAFPGRYVELHYEDIVERPVETIAAVYSRLGIPWHQSVEDFVKKQAKKKKKTSTPSVDIPPICITVRKELKRRRLNASMMKHSRDSVRIS</sequence>
<dbReference type="Gene3D" id="3.40.50.300">
    <property type="entry name" value="P-loop containing nucleotide triphosphate hydrolases"/>
    <property type="match status" value="1"/>
</dbReference>
<keyword evidence="2" id="KW-0812">Transmembrane</keyword>
<keyword evidence="2" id="KW-0472">Membrane</keyword>
<dbReference type="PANTHER" id="PTHR10704">
    <property type="entry name" value="CARBOHYDRATE SULFOTRANSFERASE"/>
    <property type="match status" value="1"/>
</dbReference>
<dbReference type="Proteomes" id="UP000677054">
    <property type="component" value="Unassembled WGS sequence"/>
</dbReference>
<dbReference type="EMBL" id="LR902392">
    <property type="protein sequence ID" value="CAD7250473.1"/>
    <property type="molecule type" value="Genomic_DNA"/>
</dbReference>
<evidence type="ECO:0000256" key="2">
    <source>
        <dbReference type="SAM" id="Phobius"/>
    </source>
</evidence>
<dbReference type="SUPFAM" id="SSF52540">
    <property type="entry name" value="P-loop containing nucleoside triphosphate hydrolases"/>
    <property type="match status" value="1"/>
</dbReference>
<dbReference type="GO" id="GO:0001517">
    <property type="term" value="F:N-acetylglucosamine 6-O-sulfotransferase activity"/>
    <property type="evidence" value="ECO:0007669"/>
    <property type="project" value="TreeGrafter"/>
</dbReference>
<dbReference type="AlphaFoldDB" id="A0A7R9AAC2"/>
<keyword evidence="2" id="KW-1133">Transmembrane helix</keyword>
<dbReference type="GO" id="GO:0006044">
    <property type="term" value="P:N-acetylglucosamine metabolic process"/>
    <property type="evidence" value="ECO:0007669"/>
    <property type="project" value="TreeGrafter"/>
</dbReference>
<accession>A0A7R9AAC2</accession>
<feature type="region of interest" description="Disordered" evidence="1">
    <location>
        <begin position="1"/>
        <end position="31"/>
    </location>
</feature>
<dbReference type="EMBL" id="CAJPEV010002875">
    <property type="protein sequence ID" value="CAG0898306.1"/>
    <property type="molecule type" value="Genomic_DNA"/>
</dbReference>
<dbReference type="PANTHER" id="PTHR10704:SF44">
    <property type="entry name" value="LD35051P-RELATED"/>
    <property type="match status" value="1"/>
</dbReference>
<feature type="transmembrane region" description="Helical" evidence="2">
    <location>
        <begin position="74"/>
        <end position="98"/>
    </location>
</feature>
<name>A0A7R9AAC2_9CRUS</name>